<evidence type="ECO:0000313" key="1">
    <source>
        <dbReference type="EMBL" id="MBC5648884.1"/>
    </source>
</evidence>
<protein>
    <submittedName>
        <fullName evidence="1">Uncharacterized protein</fullName>
    </submittedName>
</protein>
<keyword evidence="2" id="KW-1185">Reference proteome</keyword>
<evidence type="ECO:0000313" key="2">
    <source>
        <dbReference type="Proteomes" id="UP000606889"/>
    </source>
</evidence>
<gene>
    <name evidence="1" type="ORF">H8S18_11095</name>
</gene>
<dbReference type="EMBL" id="JACOON010000006">
    <property type="protein sequence ID" value="MBC5648884.1"/>
    <property type="molecule type" value="Genomic_DNA"/>
</dbReference>
<accession>A0ABR7EGL1</accession>
<sequence length="91" mass="9836">MNSNQRNYERFVTIAGWNAAQHGRRIPKDAFLRMDLLTELKKPAAIPEKQIPLPAGKYAGIPYSAARTAYSSADIGDVVNTVGPPVLPGDG</sequence>
<dbReference type="Proteomes" id="UP000606889">
    <property type="component" value="Unassembled WGS sequence"/>
</dbReference>
<dbReference type="RefSeq" id="WP_186858343.1">
    <property type="nucleotide sequence ID" value="NZ_JACOON010000006.1"/>
</dbReference>
<comment type="caution">
    <text evidence="1">The sequence shown here is derived from an EMBL/GenBank/DDBJ whole genome shotgun (WGS) entry which is preliminary data.</text>
</comment>
<organism evidence="1 2">
    <name type="scientific">Christensenella tenuis</name>
    <dbReference type="NCBI Taxonomy" id="2763033"/>
    <lineage>
        <taxon>Bacteria</taxon>
        <taxon>Bacillati</taxon>
        <taxon>Bacillota</taxon>
        <taxon>Clostridia</taxon>
        <taxon>Christensenellales</taxon>
        <taxon>Christensenellaceae</taxon>
        <taxon>Christensenella</taxon>
    </lineage>
</organism>
<reference evidence="1 2" key="1">
    <citation type="submission" date="2020-08" db="EMBL/GenBank/DDBJ databases">
        <title>Genome public.</title>
        <authorList>
            <person name="Liu C."/>
            <person name="Sun Q."/>
        </authorList>
    </citation>
    <scope>NUCLEOTIDE SEQUENCE [LARGE SCALE GENOMIC DNA]</scope>
    <source>
        <strain evidence="1 2">NSJ-35</strain>
    </source>
</reference>
<proteinExistence type="predicted"/>
<name>A0ABR7EGL1_9FIRM</name>